<keyword evidence="3" id="KW-1185">Reference proteome</keyword>
<organism evidence="2 3">
    <name type="scientific">Actinoplanes italicus</name>
    <dbReference type="NCBI Taxonomy" id="113567"/>
    <lineage>
        <taxon>Bacteria</taxon>
        <taxon>Bacillati</taxon>
        <taxon>Actinomycetota</taxon>
        <taxon>Actinomycetes</taxon>
        <taxon>Micromonosporales</taxon>
        <taxon>Micromonosporaceae</taxon>
        <taxon>Actinoplanes</taxon>
    </lineage>
</organism>
<dbReference type="EMBL" id="PVMZ01000034">
    <property type="protein sequence ID" value="PRX10155.1"/>
    <property type="molecule type" value="Genomic_DNA"/>
</dbReference>
<feature type="chain" id="PRO_5015445236" description="Concanavalin A-like lectin/glucanase superfamily protein" evidence="1">
    <location>
        <begin position="47"/>
        <end position="282"/>
    </location>
</feature>
<feature type="signal peptide" evidence="1">
    <location>
        <begin position="1"/>
        <end position="46"/>
    </location>
</feature>
<evidence type="ECO:0008006" key="4">
    <source>
        <dbReference type="Google" id="ProtNLM"/>
    </source>
</evidence>
<proteinExistence type="predicted"/>
<comment type="caution">
    <text evidence="2">The sequence shown here is derived from an EMBL/GenBank/DDBJ whole genome shotgun (WGS) entry which is preliminary data.</text>
</comment>
<evidence type="ECO:0000313" key="3">
    <source>
        <dbReference type="Proteomes" id="UP000239415"/>
    </source>
</evidence>
<protein>
    <recommendedName>
        <fullName evidence="4">Concanavalin A-like lectin/glucanase superfamily protein</fullName>
    </recommendedName>
</protein>
<sequence length="282" mass="29275">MIRPAVAQKRTIPAGRSGALPGMTFVRTLIGAACAAALAAATPATAAPPPGELELRYLGDLTDSGQVADSSGKDLNGNILSGTGGAVTSMTEANGNRFLRFPGGSCTTAPCPQAIVRPARTVTLVPGDAGEGRFVFGADIRLTEPPSSAAGQNVFQFGAAGAGLSQWKMQVDGGRPSCRWSDGTEFVLLPADLTLAVGTWYRVTCVRLSPVLFQIRVHDPATGRQVVPPAQQTGPLRDILPSGNVVIGGKRVNAAQSDIDTDQFHGDLDTIEFGRRLLPSDA</sequence>
<dbReference type="Proteomes" id="UP000239415">
    <property type="component" value="Unassembled WGS sequence"/>
</dbReference>
<keyword evidence="1" id="KW-0732">Signal</keyword>
<gene>
    <name evidence="2" type="ORF">CLV67_13439</name>
</gene>
<accession>A0A2T0JRB2</accession>
<dbReference type="AlphaFoldDB" id="A0A2T0JRB2"/>
<evidence type="ECO:0000256" key="1">
    <source>
        <dbReference type="SAM" id="SignalP"/>
    </source>
</evidence>
<reference evidence="2 3" key="1">
    <citation type="submission" date="2018-03" db="EMBL/GenBank/DDBJ databases">
        <title>Genomic Encyclopedia of Archaeal and Bacterial Type Strains, Phase II (KMG-II): from individual species to whole genera.</title>
        <authorList>
            <person name="Goeker M."/>
        </authorList>
    </citation>
    <scope>NUCLEOTIDE SEQUENCE [LARGE SCALE GENOMIC DNA]</scope>
    <source>
        <strain evidence="2 3">DSM 43146</strain>
    </source>
</reference>
<evidence type="ECO:0000313" key="2">
    <source>
        <dbReference type="EMBL" id="PRX10155.1"/>
    </source>
</evidence>
<name>A0A2T0JRB2_9ACTN</name>